<feature type="domain" description="Restriction endonuclease type II-like" evidence="11">
    <location>
        <begin position="1583"/>
        <end position="1677"/>
    </location>
</feature>
<dbReference type="InterPro" id="IPR050534">
    <property type="entry name" value="Coronavir_polyprotein_1ab"/>
</dbReference>
<evidence type="ECO:0000256" key="3">
    <source>
        <dbReference type="ARBA" id="ARBA00022801"/>
    </source>
</evidence>
<keyword evidence="13" id="KW-1185">Reference proteome</keyword>
<dbReference type="PANTHER" id="PTHR43788:SF8">
    <property type="entry name" value="DNA-BINDING PROTEIN SMUBP-2"/>
    <property type="match status" value="1"/>
</dbReference>
<dbReference type="PANTHER" id="PTHR43788">
    <property type="entry name" value="DNA2/NAM7 HELICASE FAMILY MEMBER"/>
    <property type="match status" value="1"/>
</dbReference>
<feature type="region of interest" description="Disordered" evidence="8">
    <location>
        <begin position="196"/>
        <end position="297"/>
    </location>
</feature>
<dbReference type="InterPro" id="IPR041677">
    <property type="entry name" value="DNA2/NAM7_AAA_11"/>
</dbReference>
<dbReference type="PRINTS" id="PR00116">
    <property type="entry name" value="ARGINASE"/>
</dbReference>
<feature type="compositionally biased region" description="Low complexity" evidence="8">
    <location>
        <begin position="91"/>
        <end position="115"/>
    </location>
</feature>
<feature type="region of interest" description="Disordered" evidence="8">
    <location>
        <begin position="91"/>
        <end position="139"/>
    </location>
</feature>
<dbReference type="CDD" id="cd18808">
    <property type="entry name" value="SF1_C_Upf1"/>
    <property type="match status" value="1"/>
</dbReference>
<dbReference type="Pfam" id="PF00491">
    <property type="entry name" value="Arginase"/>
    <property type="match status" value="1"/>
</dbReference>
<organism evidence="12 13">
    <name type="scientific">Paractinoplanes durhamensis</name>
    <dbReference type="NCBI Taxonomy" id="113563"/>
    <lineage>
        <taxon>Bacteria</taxon>
        <taxon>Bacillati</taxon>
        <taxon>Actinomycetota</taxon>
        <taxon>Actinomycetes</taxon>
        <taxon>Micromonosporales</taxon>
        <taxon>Micromonosporaceae</taxon>
        <taxon>Paractinoplanes</taxon>
    </lineage>
</organism>
<dbReference type="InterPro" id="IPR027417">
    <property type="entry name" value="P-loop_NTPase"/>
</dbReference>
<evidence type="ECO:0000259" key="9">
    <source>
        <dbReference type="Pfam" id="PF13086"/>
    </source>
</evidence>
<dbReference type="Pfam" id="PF13086">
    <property type="entry name" value="AAA_11"/>
    <property type="match status" value="1"/>
</dbReference>
<dbReference type="SUPFAM" id="SSF52768">
    <property type="entry name" value="Arginase/deacetylase"/>
    <property type="match status" value="1"/>
</dbReference>
<dbReference type="RefSeq" id="WP_239132544.1">
    <property type="nucleotide sequence ID" value="NZ_BAAATX010000024.1"/>
</dbReference>
<keyword evidence="7" id="KW-0175">Coiled coil</keyword>
<evidence type="ECO:0000259" key="11">
    <source>
        <dbReference type="Pfam" id="PF18741"/>
    </source>
</evidence>
<feature type="region of interest" description="Disordered" evidence="8">
    <location>
        <begin position="767"/>
        <end position="866"/>
    </location>
</feature>
<comment type="similarity">
    <text evidence="6">Belongs to the arginase family.</text>
</comment>
<dbReference type="Proteomes" id="UP000637628">
    <property type="component" value="Unassembled WGS sequence"/>
</dbReference>
<accession>A0ABQ3YYH1</accession>
<dbReference type="InterPro" id="IPR041679">
    <property type="entry name" value="DNA2/NAM7-like_C"/>
</dbReference>
<sequence>MAEIESPTTIRDRAVAVADYLLAVRAQMERPARTVPGDAHRLDALPDHPACQAGPAADGTSWLRVGLPSLPPPVAVPAALRRRLRGDVTVTAEPTWTGETTTPPTPGGRPTTTPARGRETTVGPSSARASAKVSGGEMVADPMPGAGAAAGGGLVAGSNQGAGPTTGPTVGGGLVAGPDQGAGAAAAQIPGGEMVAESAPSAKADRAPGLGGEMVTEPRPGLGAGQARGSGGEIVTGLTAGGSAADGPTPGDERADGATTADGRSAGTEPGGARSSGSVSGGAGAAEANSGDAGDEFESWRDRVWRPWAYASGEAEKTRVLHRQLFDLMHQVDMSAATTELVWGHGLLDTTINGERVRYPLIATPVLIEYEPDSSLVTVSPAGPSRLQTDALTGLDERYLAQLLALAGPAGTLEVDLWNDLERRELFERALGRLGYDRIVTDGRTETSQPHIADVGVLFARPKQRLLRGFLESLRDRLLAGDTTSIGALSAIVAHEPSKLRMPDDQPEAWRRVGERLLMPLPTNEAQESIARRLAQHRNVAVQGPPGTGKTHTIRNLICHLMANGKRVLVVAQKEDPLRVLRDGLPEGIRSLCLAVLGRTTDQLVQLQLAARELADRAATLDQEAEARRVERLTGLLEEAERELATTLGGLRAIAESEAVTYPIDGVPMTPVEVGAWLRERASAHGGIPDPVVSGPPLSGEEFGTLLELAAALSPPDRRAALRPLPETADLPGAAEAARLRADRATLADRVADLAAAGLDIDEVRQEETADVRGDKRDQLRRDEPEHSQRADPERIVRADPERIVRADPERIVRADPERIDRADPGRIDRADPERIDRADPERLPGGQSDHRRGGEVDRPRREVGGAARRGGLERVRGELREALVWLRRREGGWTDRLGRLLSDPHWRAVWGDHVAATEALLGELAGLTRELAGHRVAVPAAYANEPKRLLAQLAEVRQRFDSGRGLSRLLQAGLFKLADEVRVDGEPLRTAEDVDVVAAWVRRQQARQRLGGHWSEWIERLAISAPPGDPEIWAGTLLADAEQSLDWDVRHWPVLGERLAHLVPQHELDLDPAALAVVAELLDAAPAVLEFDALVAAEKAVADRLAPWPRLAEAWSTLDGWDAELAEVRRLAALRPAAERCADLRDRLAEEAPEWAAAIDAGRVPPVSGQACLDAWAWRRAQTWFDVVIGSVDPAVLAKRVENAREKIRRRTADLVVASAWLEVARSLDDRRKAALADWTTALRKIGKGTGRTAAAWQAHAQRHMESAVEAVPVWVMSVDRAIEQFAGGAHFDVVIVDEASQADLFSLPILSLAERAVVVGDDQQIGPQLGFVGSVAGLIHSHLGDVPSAEHFDPESSLYDHAVRRSPERILLTEHFRCVPQIIEFSSRHYYDGKIMPLRADRPSFAPIRTVFLADGVRQSLSGFGDVNVAEASALVAQVAAIVRDPAYAGKTLGVISLLSTSGQAGYLLHLLREEIGEDEIQARRLRVGDAYTFQGDERDVVLVSMVVSDNDSRVAAFTKREYHRRINVAASRARDQLWIFHSVRASSLLADDARALLLTYASNVFDVDLNKGLALAESDFERDVFKRLIARGFRPVPQFRIGAYRIDFVLNAPDGRRLAIECDGDTYHGPEQWESDMRRQAVLERVGNCVFVRIRGSIFAREPDAAMRPVWQRIEELAIAPVPRRTVLEIGQWQGSGSADARRLASGAAELAALVPGDKRVRVPIPDEPPSIELLARNLAAIRSAVTDPPVVTVGGDCGVEVAPIEAALAVHGDGLVVVWFDAHADLNTPDSSSSGAFHGMVLRTLLGDGPAALLPTRALRPSQVVLAGVRALDPAEKEYISETGIIHVGLAELSAAIPAATAVYLHIDLDVLDPELFASVGAPEPDGVTPAQLVAAVRALTEKFPLAGLGITEYEPGRASDRAVLAELIPALFSD</sequence>
<dbReference type="InterPro" id="IPR006035">
    <property type="entry name" value="Ureohydrolase"/>
</dbReference>
<feature type="domain" description="DNA2/NAM7 helicase helicase" evidence="9">
    <location>
        <begin position="523"/>
        <end position="573"/>
    </location>
</feature>
<comment type="similarity">
    <text evidence="1">Belongs to the DNA2/NAM7 helicase family.</text>
</comment>
<dbReference type="SUPFAM" id="SSF52540">
    <property type="entry name" value="P-loop containing nucleoside triphosphate hydrolases"/>
    <property type="match status" value="1"/>
</dbReference>
<dbReference type="Pfam" id="PF18741">
    <property type="entry name" value="MTES_1575"/>
    <property type="match status" value="1"/>
</dbReference>
<evidence type="ECO:0000256" key="2">
    <source>
        <dbReference type="ARBA" id="ARBA00022741"/>
    </source>
</evidence>
<keyword evidence="5" id="KW-0067">ATP-binding</keyword>
<dbReference type="InterPro" id="IPR023696">
    <property type="entry name" value="Ureohydrolase_dom_sf"/>
</dbReference>
<keyword evidence="2" id="KW-0547">Nucleotide-binding</keyword>
<evidence type="ECO:0000256" key="1">
    <source>
        <dbReference type="ARBA" id="ARBA00007913"/>
    </source>
</evidence>
<dbReference type="Pfam" id="PF13087">
    <property type="entry name" value="AAA_12"/>
    <property type="match status" value="1"/>
</dbReference>
<comment type="caution">
    <text evidence="12">The sequence shown here is derived from an EMBL/GenBank/DDBJ whole genome shotgun (WGS) entry which is preliminary data.</text>
</comment>
<feature type="compositionally biased region" description="Gly residues" evidence="8">
    <location>
        <begin position="222"/>
        <end position="234"/>
    </location>
</feature>
<dbReference type="SUPFAM" id="SSF52980">
    <property type="entry name" value="Restriction endonuclease-like"/>
    <property type="match status" value="1"/>
</dbReference>
<dbReference type="Gene3D" id="3.40.800.10">
    <property type="entry name" value="Ureohydrolase domain"/>
    <property type="match status" value="1"/>
</dbReference>
<dbReference type="Gene3D" id="3.40.50.300">
    <property type="entry name" value="P-loop containing nucleotide triphosphate hydrolases"/>
    <property type="match status" value="3"/>
</dbReference>
<evidence type="ECO:0000256" key="4">
    <source>
        <dbReference type="ARBA" id="ARBA00022806"/>
    </source>
</evidence>
<evidence type="ECO:0000256" key="7">
    <source>
        <dbReference type="SAM" id="Coils"/>
    </source>
</evidence>
<feature type="domain" description="DNA2/NAM7 helicase-like C-terminal" evidence="10">
    <location>
        <begin position="1358"/>
        <end position="1543"/>
    </location>
</feature>
<reference evidence="12 13" key="1">
    <citation type="submission" date="2021-01" db="EMBL/GenBank/DDBJ databases">
        <title>Whole genome shotgun sequence of Actinoplanes durhamensis NBRC 14914.</title>
        <authorList>
            <person name="Komaki H."/>
            <person name="Tamura T."/>
        </authorList>
    </citation>
    <scope>NUCLEOTIDE SEQUENCE [LARGE SCALE GENOMIC DNA]</scope>
    <source>
        <strain evidence="12 13">NBRC 14914</strain>
    </source>
</reference>
<dbReference type="InterPro" id="IPR047187">
    <property type="entry name" value="SF1_C_Upf1"/>
</dbReference>
<evidence type="ECO:0000256" key="6">
    <source>
        <dbReference type="PROSITE-ProRule" id="PRU00742"/>
    </source>
</evidence>
<proteinExistence type="inferred from homology"/>
<dbReference type="PROSITE" id="PS51409">
    <property type="entry name" value="ARGINASE_2"/>
    <property type="match status" value="1"/>
</dbReference>
<evidence type="ECO:0000259" key="10">
    <source>
        <dbReference type="Pfam" id="PF13087"/>
    </source>
</evidence>
<evidence type="ECO:0000256" key="5">
    <source>
        <dbReference type="ARBA" id="ARBA00022840"/>
    </source>
</evidence>
<keyword evidence="3" id="KW-0378">Hydrolase</keyword>
<feature type="compositionally biased region" description="Basic and acidic residues" evidence="8">
    <location>
        <begin position="767"/>
        <end position="864"/>
    </location>
</feature>
<dbReference type="InterPro" id="IPR049468">
    <property type="entry name" value="Restrct_endonuc-II-like_dom"/>
</dbReference>
<keyword evidence="4" id="KW-0347">Helicase</keyword>
<dbReference type="InterPro" id="IPR011335">
    <property type="entry name" value="Restrct_endonuc-II-like"/>
</dbReference>
<gene>
    <name evidence="12" type="ORF">Adu01nite_39940</name>
</gene>
<dbReference type="CDD" id="cd09999">
    <property type="entry name" value="Arginase-like_1"/>
    <property type="match status" value="1"/>
</dbReference>
<dbReference type="Gene3D" id="3.40.960.10">
    <property type="entry name" value="VSR Endonuclease"/>
    <property type="match status" value="1"/>
</dbReference>
<evidence type="ECO:0000313" key="13">
    <source>
        <dbReference type="Proteomes" id="UP000637628"/>
    </source>
</evidence>
<evidence type="ECO:0000256" key="8">
    <source>
        <dbReference type="SAM" id="MobiDB-lite"/>
    </source>
</evidence>
<evidence type="ECO:0000313" key="12">
    <source>
        <dbReference type="EMBL" id="GIE02644.1"/>
    </source>
</evidence>
<feature type="coiled-coil region" evidence="7">
    <location>
        <begin position="604"/>
        <end position="643"/>
    </location>
</feature>
<protein>
    <submittedName>
        <fullName evidence="12">Uncharacterized protein</fullName>
    </submittedName>
</protein>
<name>A0ABQ3YYH1_9ACTN</name>
<dbReference type="EMBL" id="BOML01000033">
    <property type="protein sequence ID" value="GIE02644.1"/>
    <property type="molecule type" value="Genomic_DNA"/>
</dbReference>